<keyword evidence="2" id="KW-1185">Reference proteome</keyword>
<evidence type="ECO:0000313" key="1">
    <source>
        <dbReference type="EMBL" id="TYP99340.1"/>
    </source>
</evidence>
<organism evidence="1 2">
    <name type="scientific">Tenacibaculum adriaticum</name>
    <dbReference type="NCBI Taxonomy" id="413713"/>
    <lineage>
        <taxon>Bacteria</taxon>
        <taxon>Pseudomonadati</taxon>
        <taxon>Bacteroidota</taxon>
        <taxon>Flavobacteriia</taxon>
        <taxon>Flavobacteriales</taxon>
        <taxon>Flavobacteriaceae</taxon>
        <taxon>Tenacibaculum</taxon>
    </lineage>
</organism>
<dbReference type="AlphaFoldDB" id="A0A5S5DTR5"/>
<dbReference type="Proteomes" id="UP000323136">
    <property type="component" value="Unassembled WGS sequence"/>
</dbReference>
<comment type="caution">
    <text evidence="1">The sequence shown here is derived from an EMBL/GenBank/DDBJ whole genome shotgun (WGS) entry which is preliminary data.</text>
</comment>
<sequence length="187" mass="21571">MKNKTFYKTILLLIFVFIFSCKNKTNTRVISNGLKQSLSFNKVKNQDDGLSDFTFQIDTTDVIKNLKFYKNIEFYKLNLTNYDSIFIGKRNDTIFTYDSGLNFVEVFLILNKKNHHNLGRLGNDFSVELLKSNDSTFHFSLSKLKDRNDDCVIFIAGDYPKKTISSITTDINGKIIDIKINDNSSVK</sequence>
<dbReference type="RefSeq" id="WP_148870095.1">
    <property type="nucleotide sequence ID" value="NZ_VNIA01000002.1"/>
</dbReference>
<evidence type="ECO:0008006" key="3">
    <source>
        <dbReference type="Google" id="ProtNLM"/>
    </source>
</evidence>
<gene>
    <name evidence="1" type="ORF">C7447_102662</name>
</gene>
<accession>A0A5S5DTR5</accession>
<dbReference type="OrthoDB" id="1456328at2"/>
<proteinExistence type="predicted"/>
<evidence type="ECO:0000313" key="2">
    <source>
        <dbReference type="Proteomes" id="UP000323136"/>
    </source>
</evidence>
<protein>
    <recommendedName>
        <fullName evidence="3">Lipoprotein</fullName>
    </recommendedName>
</protein>
<dbReference type="PROSITE" id="PS51257">
    <property type="entry name" value="PROKAR_LIPOPROTEIN"/>
    <property type="match status" value="1"/>
</dbReference>
<reference evidence="1 2" key="1">
    <citation type="submission" date="2019-07" db="EMBL/GenBank/DDBJ databases">
        <title>Genomic Encyclopedia of Type Strains, Phase IV (KMG-IV): sequencing the most valuable type-strain genomes for metagenomic binning, comparative biology and taxonomic classification.</title>
        <authorList>
            <person name="Goeker M."/>
        </authorList>
    </citation>
    <scope>NUCLEOTIDE SEQUENCE [LARGE SCALE GENOMIC DNA]</scope>
    <source>
        <strain evidence="1 2">DSM 18961</strain>
    </source>
</reference>
<name>A0A5S5DTR5_9FLAO</name>
<dbReference type="EMBL" id="VNIA01000002">
    <property type="protein sequence ID" value="TYP99340.1"/>
    <property type="molecule type" value="Genomic_DNA"/>
</dbReference>